<comment type="similarity">
    <text evidence="10">Belongs to the RBR family. RNF14 subfamily.</text>
</comment>
<dbReference type="SUPFAM" id="SSF57850">
    <property type="entry name" value="RING/U-box"/>
    <property type="match status" value="2"/>
</dbReference>
<dbReference type="Proteomes" id="UP000696280">
    <property type="component" value="Unassembled WGS sequence"/>
</dbReference>
<dbReference type="InterPro" id="IPR006575">
    <property type="entry name" value="RWD_dom"/>
</dbReference>
<dbReference type="CDD" id="cd23820">
    <property type="entry name" value="RWD_RNF14"/>
    <property type="match status" value="1"/>
</dbReference>
<comment type="pathway">
    <text evidence="2">Protein modification; protein ubiquitination.</text>
</comment>
<dbReference type="InterPro" id="IPR054694">
    <property type="entry name" value="Parkin-like_IBR"/>
</dbReference>
<dbReference type="CDD" id="cd23134">
    <property type="entry name" value="RING-HC_ITT1-like"/>
    <property type="match status" value="1"/>
</dbReference>
<dbReference type="InterPro" id="IPR002867">
    <property type="entry name" value="IBR_dom"/>
</dbReference>
<organism evidence="16 17">
    <name type="scientific">Hymenoscyphus fraxineus</name>
    <dbReference type="NCBI Taxonomy" id="746836"/>
    <lineage>
        <taxon>Eukaryota</taxon>
        <taxon>Fungi</taxon>
        <taxon>Dikarya</taxon>
        <taxon>Ascomycota</taxon>
        <taxon>Pezizomycotina</taxon>
        <taxon>Leotiomycetes</taxon>
        <taxon>Helotiales</taxon>
        <taxon>Helotiaceae</taxon>
        <taxon>Hymenoscyphus</taxon>
    </lineage>
</organism>
<dbReference type="InterPro" id="IPR031127">
    <property type="entry name" value="E3_UB_ligase_RBR"/>
</dbReference>
<evidence type="ECO:0000256" key="7">
    <source>
        <dbReference type="ARBA" id="ARBA00022771"/>
    </source>
</evidence>
<evidence type="ECO:0000256" key="4">
    <source>
        <dbReference type="ARBA" id="ARBA00022679"/>
    </source>
</evidence>
<evidence type="ECO:0000256" key="10">
    <source>
        <dbReference type="ARBA" id="ARBA00044508"/>
    </source>
</evidence>
<gene>
    <name evidence="16" type="ORF">HYFRA_00001514</name>
</gene>
<dbReference type="FunFam" id="3.30.40.10:FF:000416">
    <property type="entry name" value="RBR-type E3 ubiquitin transferase"/>
    <property type="match status" value="1"/>
</dbReference>
<feature type="domain" description="RING-type" evidence="13">
    <location>
        <begin position="194"/>
        <end position="248"/>
    </location>
</feature>
<evidence type="ECO:0000256" key="2">
    <source>
        <dbReference type="ARBA" id="ARBA00004906"/>
    </source>
</evidence>
<dbReference type="Pfam" id="PF01485">
    <property type="entry name" value="IBR"/>
    <property type="match status" value="1"/>
</dbReference>
<dbReference type="OrthoDB" id="1431934at2759"/>
<dbReference type="SUPFAM" id="SSF54495">
    <property type="entry name" value="UBC-like"/>
    <property type="match status" value="1"/>
</dbReference>
<evidence type="ECO:0000256" key="5">
    <source>
        <dbReference type="ARBA" id="ARBA00022723"/>
    </source>
</evidence>
<dbReference type="FunFam" id="3.10.110.10:FF:000112">
    <property type="entry name" value="RBR-type E3 ubiquitin transferase"/>
    <property type="match status" value="1"/>
</dbReference>
<keyword evidence="5" id="KW-0479">Metal-binding</keyword>
<evidence type="ECO:0000256" key="3">
    <source>
        <dbReference type="ARBA" id="ARBA00012251"/>
    </source>
</evidence>
<name>A0A9N9L8S7_9HELO</name>
<evidence type="ECO:0000313" key="17">
    <source>
        <dbReference type="Proteomes" id="UP000696280"/>
    </source>
</evidence>
<feature type="region of interest" description="Disordered" evidence="12">
    <location>
        <begin position="613"/>
        <end position="636"/>
    </location>
</feature>
<evidence type="ECO:0000256" key="12">
    <source>
        <dbReference type="SAM" id="MobiDB-lite"/>
    </source>
</evidence>
<dbReference type="GO" id="GO:0008270">
    <property type="term" value="F:zinc ion binding"/>
    <property type="evidence" value="ECO:0007669"/>
    <property type="project" value="UniProtKB-KW"/>
</dbReference>
<dbReference type="Gene3D" id="3.10.110.10">
    <property type="entry name" value="Ubiquitin Conjugating Enzyme"/>
    <property type="match status" value="1"/>
</dbReference>
<protein>
    <recommendedName>
        <fullName evidence="3">RBR-type E3 ubiquitin transferase</fullName>
        <ecNumber evidence="3">2.3.2.31</ecNumber>
    </recommendedName>
</protein>
<evidence type="ECO:0000259" key="15">
    <source>
        <dbReference type="PROSITE" id="PS51873"/>
    </source>
</evidence>
<evidence type="ECO:0000256" key="9">
    <source>
        <dbReference type="ARBA" id="ARBA00022833"/>
    </source>
</evidence>
<dbReference type="EMBL" id="CAJVRL010000092">
    <property type="protein sequence ID" value="CAG8959612.1"/>
    <property type="molecule type" value="Genomic_DNA"/>
</dbReference>
<sequence>MDDDERTTELECLAAIFPEIVLDSNNPFSATIELQVHPQNPVKVVFPAASGILPTPPQSDTSSQISAEVVAASAKDNLESHNLSYLPSLQLHITLPQGYPEEKPPIFRLETSPSWLSRTYLDELEANGETMWEEAGRSVVVYGYIDFLQQAAENAFGFAEEGKTLEIPQDFKISLIDSDIRATLAAFQKETFDCGVCLDPKKGLVCHRMIDCGHVFCVQCLQDFYNNAITEGDLAFVRCLDPSCAKDREKAHAGQSKKRKVKTQLSPSELHQIPLQPEMVERYVRLRYKASLESDKNTIYCPRKWCQGAARSSKHRKPDAFDDVSSGEESEAEESREGGKKPKYTAGKDRLAVCEDCSFAFCNRCFQGWHGEFEICIPRTATGEITEEDKASLEYLKQHTAPCPTCATPAQKTHGCNHMICFICRSHFCYLCSAWLSPSNPYAHYNTEGTNCYMQLWALEEGDGEEAGRVRPEEVPDPEEEEEEAVVEVIQQQPEIEEPEDQNGPEIPVGPAPQEPLQREGPLVLRINQLPPRPVPAPAPAVPDPPRGNRRHRPRGIPPALNAGIGQARRRGGGQRMRRDPRFDGDAGPIAPRGAEAAQQAWIQMFVQMALNDEEDQLDSGDDEADNDGVWEIPVR</sequence>
<dbReference type="PROSITE" id="PS00518">
    <property type="entry name" value="ZF_RING_1"/>
    <property type="match status" value="1"/>
</dbReference>
<feature type="compositionally biased region" description="Acidic residues" evidence="12">
    <location>
        <begin position="613"/>
        <end position="629"/>
    </location>
</feature>
<dbReference type="GO" id="GO:0016567">
    <property type="term" value="P:protein ubiquitination"/>
    <property type="evidence" value="ECO:0007669"/>
    <property type="project" value="InterPro"/>
</dbReference>
<dbReference type="AlphaFoldDB" id="A0A9N9L8S7"/>
<feature type="compositionally biased region" description="Acidic residues" evidence="12">
    <location>
        <begin position="321"/>
        <end position="332"/>
    </location>
</feature>
<proteinExistence type="inferred from homology"/>
<dbReference type="InterPro" id="IPR013083">
    <property type="entry name" value="Znf_RING/FYVE/PHD"/>
</dbReference>
<dbReference type="Gene3D" id="1.20.120.1750">
    <property type="match status" value="1"/>
</dbReference>
<dbReference type="SMART" id="SM00591">
    <property type="entry name" value="RWD"/>
    <property type="match status" value="1"/>
</dbReference>
<keyword evidence="17" id="KW-1185">Reference proteome</keyword>
<evidence type="ECO:0000256" key="1">
    <source>
        <dbReference type="ARBA" id="ARBA00001798"/>
    </source>
</evidence>
<keyword evidence="9" id="KW-0862">Zinc</keyword>
<evidence type="ECO:0000256" key="6">
    <source>
        <dbReference type="ARBA" id="ARBA00022737"/>
    </source>
</evidence>
<dbReference type="PROSITE" id="PS50908">
    <property type="entry name" value="RWD"/>
    <property type="match status" value="1"/>
</dbReference>
<comment type="catalytic activity">
    <reaction evidence="1">
        <text>[E2 ubiquitin-conjugating enzyme]-S-ubiquitinyl-L-cysteine + [acceptor protein]-L-lysine = [E2 ubiquitin-conjugating enzyme]-L-cysteine + [acceptor protein]-N(6)-ubiquitinyl-L-lysine.</text>
        <dbReference type="EC" id="2.3.2.31"/>
    </reaction>
</comment>
<dbReference type="InterPro" id="IPR047548">
    <property type="entry name" value="Rcat_RBR_RNF14"/>
</dbReference>
<evidence type="ECO:0000313" key="16">
    <source>
        <dbReference type="EMBL" id="CAG8959612.1"/>
    </source>
</evidence>
<keyword evidence="6" id="KW-0677">Repeat</keyword>
<dbReference type="GO" id="GO:0061630">
    <property type="term" value="F:ubiquitin protein ligase activity"/>
    <property type="evidence" value="ECO:0007669"/>
    <property type="project" value="UniProtKB-EC"/>
</dbReference>
<keyword evidence="8" id="KW-0833">Ubl conjugation pathway</keyword>
<dbReference type="Pfam" id="PF22605">
    <property type="entry name" value="IBR_2"/>
    <property type="match status" value="1"/>
</dbReference>
<reference evidence="16" key="1">
    <citation type="submission" date="2021-07" db="EMBL/GenBank/DDBJ databases">
        <authorList>
            <person name="Durling M."/>
        </authorList>
    </citation>
    <scope>NUCLEOTIDE SEQUENCE</scope>
</reference>
<keyword evidence="7 11" id="KW-0863">Zinc-finger</keyword>
<dbReference type="PANTHER" id="PTHR11685">
    <property type="entry name" value="RBR FAMILY RING FINGER AND IBR DOMAIN-CONTAINING"/>
    <property type="match status" value="1"/>
</dbReference>
<dbReference type="InterPro" id="IPR016135">
    <property type="entry name" value="UBQ-conjugating_enzyme/RWD"/>
</dbReference>
<feature type="domain" description="RING-type" evidence="15">
    <location>
        <begin position="190"/>
        <end position="456"/>
    </location>
</feature>
<evidence type="ECO:0000259" key="14">
    <source>
        <dbReference type="PROSITE" id="PS50908"/>
    </source>
</evidence>
<accession>A0A9N9L8S7</accession>
<evidence type="ECO:0000256" key="8">
    <source>
        <dbReference type="ARBA" id="ARBA00022786"/>
    </source>
</evidence>
<dbReference type="InterPro" id="IPR044066">
    <property type="entry name" value="TRIAD_supradom"/>
</dbReference>
<feature type="compositionally biased region" description="Acidic residues" evidence="12">
    <location>
        <begin position="475"/>
        <end position="486"/>
    </location>
</feature>
<dbReference type="InterPro" id="IPR001841">
    <property type="entry name" value="Znf_RING"/>
</dbReference>
<evidence type="ECO:0000256" key="11">
    <source>
        <dbReference type="PROSITE-ProRule" id="PRU00175"/>
    </source>
</evidence>
<dbReference type="Gene3D" id="3.30.40.10">
    <property type="entry name" value="Zinc/RING finger domain, C3HC4 (zinc finger)"/>
    <property type="match status" value="1"/>
</dbReference>
<dbReference type="CDD" id="cd20354">
    <property type="entry name" value="Rcat_RBR_RNF14"/>
    <property type="match status" value="1"/>
</dbReference>
<feature type="compositionally biased region" description="Pro residues" evidence="12">
    <location>
        <begin position="531"/>
        <end position="546"/>
    </location>
</feature>
<dbReference type="InterPro" id="IPR017907">
    <property type="entry name" value="Znf_RING_CS"/>
</dbReference>
<dbReference type="PROSITE" id="PS51873">
    <property type="entry name" value="TRIAD"/>
    <property type="match status" value="1"/>
</dbReference>
<dbReference type="PROSITE" id="PS50089">
    <property type="entry name" value="ZF_RING_2"/>
    <property type="match status" value="1"/>
</dbReference>
<keyword evidence="4" id="KW-0808">Transferase</keyword>
<dbReference type="EC" id="2.3.2.31" evidence="3"/>
<comment type="caution">
    <text evidence="16">The sequence shown here is derived from an EMBL/GenBank/DDBJ whole genome shotgun (WGS) entry which is preliminary data.</text>
</comment>
<dbReference type="SMART" id="SM00647">
    <property type="entry name" value="IBR"/>
    <property type="match status" value="2"/>
</dbReference>
<evidence type="ECO:0000259" key="13">
    <source>
        <dbReference type="PROSITE" id="PS50089"/>
    </source>
</evidence>
<feature type="region of interest" description="Disordered" evidence="12">
    <location>
        <begin position="464"/>
        <end position="596"/>
    </location>
</feature>
<dbReference type="Pfam" id="PF05773">
    <property type="entry name" value="RWD"/>
    <property type="match status" value="1"/>
</dbReference>
<feature type="region of interest" description="Disordered" evidence="12">
    <location>
        <begin position="315"/>
        <end position="342"/>
    </location>
</feature>
<feature type="compositionally biased region" description="Basic and acidic residues" evidence="12">
    <location>
        <begin position="333"/>
        <end position="342"/>
    </location>
</feature>
<feature type="domain" description="RWD" evidence="14">
    <location>
        <begin position="8"/>
        <end position="155"/>
    </location>
</feature>